<gene>
    <name evidence="1" type="ORF">KGQ19_46800</name>
</gene>
<dbReference type="RefSeq" id="WP_212021799.1">
    <property type="nucleotide sequence ID" value="NZ_JAAFYZ010000365.1"/>
</dbReference>
<dbReference type="Proteomes" id="UP000730482">
    <property type="component" value="Unassembled WGS sequence"/>
</dbReference>
<keyword evidence="2" id="KW-1185">Reference proteome</keyword>
<protein>
    <submittedName>
        <fullName evidence="1">Uncharacterized protein</fullName>
    </submittedName>
</protein>
<comment type="caution">
    <text evidence="1">The sequence shown here is derived from an EMBL/GenBank/DDBJ whole genome shotgun (WGS) entry which is preliminary data.</text>
</comment>
<sequence>MTIDTQYLRLRLYSDENLDEMLAQARQAGMPPVEEVLLARRLAPGLTEIVALDSAESASLVNRSELDGAAPEAFFGQAVELSLGERHYSSQEEFGGVKFTVVGGEHRYVSSHIHALRRYADPATARFGALVAFPLPEYVLIHVVSPETHVIAAIDGLGSVAANLYEKGAKAISPRLYWWRPGQYEALPERDAHYSGQVPALAPVQLDFDEQERSVTARTPATSELIELWQAG</sequence>
<reference evidence="1 2" key="1">
    <citation type="submission" date="2020-02" db="EMBL/GenBank/DDBJ databases">
        <title>Acidophilic actinobacteria isolated from forest soil.</title>
        <authorList>
            <person name="Golinska P."/>
        </authorList>
    </citation>
    <scope>NUCLEOTIDE SEQUENCE [LARGE SCALE GENOMIC DNA]</scope>
    <source>
        <strain evidence="1 2">NL8</strain>
    </source>
</reference>
<organism evidence="1 2">
    <name type="scientific">Catenulispora pinistramenti</name>
    <dbReference type="NCBI Taxonomy" id="2705254"/>
    <lineage>
        <taxon>Bacteria</taxon>
        <taxon>Bacillati</taxon>
        <taxon>Actinomycetota</taxon>
        <taxon>Actinomycetes</taxon>
        <taxon>Catenulisporales</taxon>
        <taxon>Catenulisporaceae</taxon>
        <taxon>Catenulispora</taxon>
    </lineage>
</organism>
<accession>A0ABS5L7R1</accession>
<proteinExistence type="predicted"/>
<dbReference type="EMBL" id="JAAFYZ010000365">
    <property type="protein sequence ID" value="MBS2554390.1"/>
    <property type="molecule type" value="Genomic_DNA"/>
</dbReference>
<evidence type="ECO:0000313" key="2">
    <source>
        <dbReference type="Proteomes" id="UP000730482"/>
    </source>
</evidence>
<name>A0ABS5L7R1_9ACTN</name>
<evidence type="ECO:0000313" key="1">
    <source>
        <dbReference type="EMBL" id="MBS2554390.1"/>
    </source>
</evidence>